<accession>A0ABX7BE50</accession>
<keyword evidence="2" id="KW-1185">Reference proteome</keyword>
<dbReference type="RefSeq" id="WP_201081756.1">
    <property type="nucleotide sequence ID" value="NZ_CP067421.1"/>
</dbReference>
<evidence type="ECO:0000313" key="2">
    <source>
        <dbReference type="Proteomes" id="UP000595197"/>
    </source>
</evidence>
<protein>
    <submittedName>
        <fullName evidence="1">Uncharacterized protein</fullName>
    </submittedName>
</protein>
<keyword evidence="1" id="KW-0614">Plasmid</keyword>
<sequence length="404" mass="43414">MSHDPGWMLGDSVGLQALERAAAALGRLDSAVTGHPLALAWRHRTRLASVCRHAATDGHRIDPYRLGAMIEGLRLNVDRRQSLVDRSIEMTGYLLACRHHRLMAVAADPAGPPAENPDSERTELEAAVGTALAHLHSGPAEGPVLWTAAAGMMSWLERSDDRGAIRAAIPRLLVERGLMRSLCPNLTGDAALRDDRATGDRPLVAILDALAGEADEGVRLLRTMERAWLNALDALERRADLPLPAAQGRRRAVRSDSPLPRAVTLLASSPTLGPAQLARVLGRSIPAATTALNELVGLGVAVELTGRRTHRLYGLPDLAPLRLATAGPRRPQAGLIGRPPLREVPESELDMTEPPRPVLELSTLPRRHQPDMPVDLDALLADTDRAIARTKRTLAGLAGIRSPS</sequence>
<proteinExistence type="predicted"/>
<gene>
    <name evidence="1" type="ORF">IGS68_29765</name>
</gene>
<organism evidence="1 2">
    <name type="scientific">Skermanella cutis</name>
    <dbReference type="NCBI Taxonomy" id="2775420"/>
    <lineage>
        <taxon>Bacteria</taxon>
        <taxon>Pseudomonadati</taxon>
        <taxon>Pseudomonadota</taxon>
        <taxon>Alphaproteobacteria</taxon>
        <taxon>Rhodospirillales</taxon>
        <taxon>Azospirillaceae</taxon>
        <taxon>Skermanella</taxon>
    </lineage>
</organism>
<dbReference type="EMBL" id="CP067421">
    <property type="protein sequence ID" value="QQP92666.1"/>
    <property type="molecule type" value="Genomic_DNA"/>
</dbReference>
<geneLocation type="plasmid" evidence="1 2">
    <name>pTT6-1</name>
</geneLocation>
<reference evidence="1" key="1">
    <citation type="submission" date="2021-02" db="EMBL/GenBank/DDBJ databases">
        <title>Skermanella TT6 skin isolate.</title>
        <authorList>
            <person name="Lee K."/>
            <person name="Ganzorig M."/>
        </authorList>
    </citation>
    <scope>NUCLEOTIDE SEQUENCE</scope>
    <source>
        <strain evidence="1">TT6</strain>
    </source>
</reference>
<name>A0ABX7BE50_9PROT</name>
<dbReference type="Proteomes" id="UP000595197">
    <property type="component" value="Plasmid pTT6-1"/>
</dbReference>
<evidence type="ECO:0000313" key="1">
    <source>
        <dbReference type="EMBL" id="QQP92666.1"/>
    </source>
</evidence>